<evidence type="ECO:0000313" key="1">
    <source>
        <dbReference type="EMBL" id="KAJ3541551.1"/>
    </source>
</evidence>
<dbReference type="Proteomes" id="UP001148662">
    <property type="component" value="Unassembled WGS sequence"/>
</dbReference>
<name>A0ACC1SK45_9APHY</name>
<gene>
    <name evidence="1" type="ORF">NM688_g6067</name>
</gene>
<reference evidence="1" key="1">
    <citation type="submission" date="2022-07" db="EMBL/GenBank/DDBJ databases">
        <title>Genome Sequence of Phlebia brevispora.</title>
        <authorList>
            <person name="Buettner E."/>
        </authorList>
    </citation>
    <scope>NUCLEOTIDE SEQUENCE</scope>
    <source>
        <strain evidence="1">MPL23</strain>
    </source>
</reference>
<proteinExistence type="predicted"/>
<keyword evidence="2" id="KW-1185">Reference proteome</keyword>
<organism evidence="1 2">
    <name type="scientific">Phlebia brevispora</name>
    <dbReference type="NCBI Taxonomy" id="194682"/>
    <lineage>
        <taxon>Eukaryota</taxon>
        <taxon>Fungi</taxon>
        <taxon>Dikarya</taxon>
        <taxon>Basidiomycota</taxon>
        <taxon>Agaricomycotina</taxon>
        <taxon>Agaricomycetes</taxon>
        <taxon>Polyporales</taxon>
        <taxon>Meruliaceae</taxon>
        <taxon>Phlebia</taxon>
    </lineage>
</organism>
<comment type="caution">
    <text evidence="1">The sequence shown here is derived from an EMBL/GenBank/DDBJ whole genome shotgun (WGS) entry which is preliminary data.</text>
</comment>
<sequence>MPSPQQFSPGDVFETLETSQGGAVQIPVAQFLDEILPPVRHFLSPSRIVDALLHWSDDFAKQKPITAKGRWRGFTDNPAESSYPERDSFHHLGHIVRAVFKAGGSKQTNVTSYLNPARVMSGRRQVGYLPDTYLSTGRGTRWTDMVALGELKKYDEAEDVQENIKKVTKSIARCFHQDPRRRFIYAFTIENATMRFWFCDRTQIVVSEPFNFITEHEPVVHFVLSLMYAEPADYGLDPTMRLLDDGRRYDITVHSTIGPPRIYRTIDLLYISDHYTIHGKGTRVWKVIEVKDGHEVGVPVVLKDSWVDPDRRAEGTIIEDVRSRSSSSDGTLDPPCPTVECHGDVYLDNEGRKILDCTRRSGEDGLFTSVAVGSRGQIGCTAGESEAAAAGHLVHYRIVFREICRPLEDETSLSTVFRALSRASLALRDIHGAGWVHRDISTGNILLTETGNTLLGDFQSAKKMGEGDECRIGTKEFMAVEIDLQMYRFRLTSPPSSPLKRRFPEKLDQFRKFEDELRAKSEARKHFRAQRDLTLLPEPKPETKHPDFRYNPLHDLESLWWIAVYFLITKEFTDNTKPTTEAQASVASDAQRQYALELFLHRNRRSTSLRDSVDFLAGMYSLPRFLVPALDFLDYLRQELCFCYTAQETDIESIDYGCANKLYQVFHDMFQDLATSNLFRRLTVRPFTLPPSLVDTDAFERNVFDSEGMYIPSPYRWRRPSSGSSCDGLPDVELMRHNRLAIPPTALHGPKRHRPYLHREAKRRKVDHSYLETPFRATPLVQAIHRPTSEVRARHKDNRMAPLTFCDDNGAAAAIPLWPLGRTTCFAYISLNSAASSSATSLPTIFAMPTPFRYDLDDQVFEYIETPQGNAVQVSLAYFLAAVLPPVQHTSTPGQVVAELLDWGYNSSKQSPITSKGRWRGFSTDPAKSSCPARDSFRHLPSIVRAIFKAGGSKQTPASFRLNPARVMDSRGRHPGYLPDAYLFTASESRWHNVVVFGELKKHDEDKDVQDNIKKVTKSMARCFHQDPRRRFIYAFTIENTSMRLWFCDRTQIVVSEPFNFIIDHGPVVHFFLSTMYADPADYGLDTTMRPLDDGLQYDIAVRSAGGHTRVYRTIESLFISNSYAIRDKGTRVWKVTEVKNGREVGGLLTLKDTWVNADRTAEGTNIEDVRSQCASGSSDILSNLSIVSVEYHGNVYFDRKGCLELDCSRSLVNHVTGGSGPATTREEPARTQSSSCTSNQIGAARLAHYRIVTKDVCKPLDEERSLAIIFRALASTCLALQNMHAAGWVHRDVSTGNILLTSVGDALLADFQYAKRMGEGDEFRAGTAEFRAVEVDSNSYKFKLDELPSAYMKERYPDMLDKFEKFEEEYRAERKARESFEFLVNFTVTTKERPPFRYNPLHDLESLWWIAVYFIVAGECIDSANPSTNPRSSDALDTQRRYAMGLFQHRRRRTNTLSCADDFLEGVQALPSFLDDVISGLEYLRRELCFCYSVREVDVESIDHNCAKGVHELFHQVFTTLAANDKIRRLTVRPFTSPVTPKDPEVFERNMFDSKGMYVPSPLRMKRPYSGSSCGDPEAENIARLGHVLPPSMLYGPKRDRPYLHRAAKRRKLHLSD</sequence>
<protein>
    <submittedName>
        <fullName evidence="1">Uncharacterized protein</fullName>
    </submittedName>
</protein>
<accession>A0ACC1SK45</accession>
<evidence type="ECO:0000313" key="2">
    <source>
        <dbReference type="Proteomes" id="UP001148662"/>
    </source>
</evidence>
<dbReference type="EMBL" id="JANHOG010001198">
    <property type="protein sequence ID" value="KAJ3541551.1"/>
    <property type="molecule type" value="Genomic_DNA"/>
</dbReference>